<accession>A0A1G4EA04</accession>
<dbReference type="AlphaFoldDB" id="A0A1G4EA04"/>
<evidence type="ECO:0000313" key="2">
    <source>
        <dbReference type="EMBL" id="SCA83363.1"/>
    </source>
</evidence>
<reference evidence="2 3" key="1">
    <citation type="submission" date="2016-07" db="EMBL/GenBank/DDBJ databases">
        <authorList>
            <consortium name="Pathogen Informatics"/>
        </authorList>
    </citation>
    <scope>NUCLEOTIDE SEQUENCE [LARGE SCALE GENOMIC DNA]</scope>
</reference>
<evidence type="ECO:0000313" key="3">
    <source>
        <dbReference type="Proteomes" id="UP000196402"/>
    </source>
</evidence>
<feature type="region of interest" description="Disordered" evidence="1">
    <location>
        <begin position="200"/>
        <end position="312"/>
    </location>
</feature>
<organism evidence="2 3">
    <name type="scientific">Plasmodium vivax</name>
    <name type="common">malaria parasite P. vivax</name>
    <dbReference type="NCBI Taxonomy" id="5855"/>
    <lineage>
        <taxon>Eukaryota</taxon>
        <taxon>Sar</taxon>
        <taxon>Alveolata</taxon>
        <taxon>Apicomplexa</taxon>
        <taxon>Aconoidasida</taxon>
        <taxon>Haemosporida</taxon>
        <taxon>Plasmodiidae</taxon>
        <taxon>Plasmodium</taxon>
        <taxon>Plasmodium (Plasmodium)</taxon>
    </lineage>
</organism>
<dbReference type="VEuPathDB" id="PlasmoDB:PVW1_050006600"/>
<evidence type="ECO:0008006" key="4">
    <source>
        <dbReference type="Google" id="ProtNLM"/>
    </source>
</evidence>
<feature type="compositionally biased region" description="Basic and acidic residues" evidence="1">
    <location>
        <begin position="226"/>
        <end position="250"/>
    </location>
</feature>
<gene>
    <name evidence="2" type="ORF">PVT01_000007200</name>
</gene>
<dbReference type="VEuPathDB" id="PlasmoDB:PVX_047190"/>
<protein>
    <recommendedName>
        <fullName evidence="4">VIR protein</fullName>
    </recommendedName>
</protein>
<feature type="non-terminal residue" evidence="2">
    <location>
        <position position="1"/>
    </location>
</feature>
<proteinExistence type="predicted"/>
<dbReference type="VEuPathDB" id="PlasmoDB:PVP01_0009710"/>
<dbReference type="Proteomes" id="UP000196402">
    <property type="component" value="Unassembled WGS sequence"/>
</dbReference>
<feature type="compositionally biased region" description="Polar residues" evidence="1">
    <location>
        <begin position="204"/>
        <end position="218"/>
    </location>
</feature>
<sequence>QDGLNEKEFLDETEFKINNRYVIRPILEKLLNHIRNRGIFIYNQDKACSYISYIFSKEVQNEVDEYEQKTFDMFKEFVNKYNTRPKHASNICPNDLIYVNSQMYVKMNTLYTLYEEYKRLLDENKFWDNNSCSAVHRFLKEYNEFIRGNQPNNKHYKHVLDHFEKEIERSVDIYRSYPCKNHRFFLKKIELLTLPEEQRPEESVQVQHRPNHADNQVTPAKIPTPHVEHQATREETRTSRTEPEISHEHPQPPQEGSLYSQEILGPSSHHAVQQEVQRLPREETHQRELHVDSSQVHPHHYGSLESSGELSYSEPNTYLPVLQSSKEVGDTSSSVMNTIT</sequence>
<feature type="compositionally biased region" description="Low complexity" evidence="1">
    <location>
        <begin position="301"/>
        <end position="312"/>
    </location>
</feature>
<dbReference type="VEuPathDB" id="PlasmoDB:PVPAM_040038800"/>
<dbReference type="EMBL" id="FLYH01000006">
    <property type="protein sequence ID" value="SCA83363.1"/>
    <property type="molecule type" value="Genomic_DNA"/>
</dbReference>
<name>A0A1G4EA04_PLAVI</name>
<feature type="compositionally biased region" description="Basic and acidic residues" evidence="1">
    <location>
        <begin position="278"/>
        <end position="291"/>
    </location>
</feature>
<feature type="non-terminal residue" evidence="2">
    <location>
        <position position="340"/>
    </location>
</feature>
<evidence type="ECO:0000256" key="1">
    <source>
        <dbReference type="SAM" id="MobiDB-lite"/>
    </source>
</evidence>